<evidence type="ECO:0000256" key="3">
    <source>
        <dbReference type="ARBA" id="ARBA00022723"/>
    </source>
</evidence>
<dbReference type="GO" id="GO:0046872">
    <property type="term" value="F:metal ion binding"/>
    <property type="evidence" value="ECO:0007669"/>
    <property type="project" value="UniProtKB-KW"/>
</dbReference>
<dbReference type="AlphaFoldDB" id="A0A9W6NBK6"/>
<keyword evidence="3 6" id="KW-0479">Metal-binding</keyword>
<evidence type="ECO:0000256" key="6">
    <source>
        <dbReference type="PROSITE-ProRule" id="PRU00433"/>
    </source>
</evidence>
<evidence type="ECO:0000313" key="10">
    <source>
        <dbReference type="Proteomes" id="UP001143330"/>
    </source>
</evidence>
<keyword evidence="5 6" id="KW-0408">Iron</keyword>
<sequence>MKRTIGFLSLVFLSISAPGLASAQDAATGERLFRQRCASCHTLQPGQNRIGPTLAGIVGRKAGSVEGARYSPKMRELDVTWDAAQLDSFIANPRAMVPGTTMTVSVANAADRASITAYLTGLAAAN</sequence>
<dbReference type="PANTHER" id="PTHR11961">
    <property type="entry name" value="CYTOCHROME C"/>
    <property type="match status" value="1"/>
</dbReference>
<feature type="domain" description="Cytochrome c" evidence="8">
    <location>
        <begin position="24"/>
        <end position="123"/>
    </location>
</feature>
<protein>
    <submittedName>
        <fullName evidence="9">Cytochrome c</fullName>
    </submittedName>
</protein>
<dbReference type="InterPro" id="IPR036909">
    <property type="entry name" value="Cyt_c-like_dom_sf"/>
</dbReference>
<evidence type="ECO:0000259" key="8">
    <source>
        <dbReference type="PROSITE" id="PS51007"/>
    </source>
</evidence>
<comment type="caution">
    <text evidence="9">The sequence shown here is derived from an EMBL/GenBank/DDBJ whole genome shotgun (WGS) entry which is preliminary data.</text>
</comment>
<dbReference type="EMBL" id="BSFM01000014">
    <property type="protein sequence ID" value="GLK84700.1"/>
    <property type="molecule type" value="Genomic_DNA"/>
</dbReference>
<evidence type="ECO:0000256" key="2">
    <source>
        <dbReference type="ARBA" id="ARBA00022617"/>
    </source>
</evidence>
<dbReference type="InterPro" id="IPR009056">
    <property type="entry name" value="Cyt_c-like_dom"/>
</dbReference>
<keyword evidence="2 6" id="KW-0349">Heme</keyword>
<keyword evidence="4" id="KW-0249">Electron transport</keyword>
<evidence type="ECO:0000256" key="1">
    <source>
        <dbReference type="ARBA" id="ARBA00022448"/>
    </source>
</evidence>
<proteinExistence type="predicted"/>
<dbReference type="Proteomes" id="UP001143330">
    <property type="component" value="Unassembled WGS sequence"/>
</dbReference>
<keyword evidence="7" id="KW-0732">Signal</keyword>
<evidence type="ECO:0000313" key="9">
    <source>
        <dbReference type="EMBL" id="GLK84700.1"/>
    </source>
</evidence>
<dbReference type="Gene3D" id="1.10.760.10">
    <property type="entry name" value="Cytochrome c-like domain"/>
    <property type="match status" value="1"/>
</dbReference>
<feature type="signal peptide" evidence="7">
    <location>
        <begin position="1"/>
        <end position="23"/>
    </location>
</feature>
<dbReference type="GO" id="GO:0020037">
    <property type="term" value="F:heme binding"/>
    <property type="evidence" value="ECO:0007669"/>
    <property type="project" value="InterPro"/>
</dbReference>
<evidence type="ECO:0000256" key="4">
    <source>
        <dbReference type="ARBA" id="ARBA00022982"/>
    </source>
</evidence>
<dbReference type="Pfam" id="PF00034">
    <property type="entry name" value="Cytochrom_C"/>
    <property type="match status" value="1"/>
</dbReference>
<keyword evidence="1" id="KW-0813">Transport</keyword>
<dbReference type="PRINTS" id="PR00604">
    <property type="entry name" value="CYTCHRMECIAB"/>
</dbReference>
<accession>A0A9W6NBK6</accession>
<name>A0A9W6NBK6_9HYPH</name>
<dbReference type="GO" id="GO:0009055">
    <property type="term" value="F:electron transfer activity"/>
    <property type="evidence" value="ECO:0007669"/>
    <property type="project" value="InterPro"/>
</dbReference>
<dbReference type="PROSITE" id="PS51007">
    <property type="entry name" value="CYTC"/>
    <property type="match status" value="1"/>
</dbReference>
<evidence type="ECO:0000256" key="7">
    <source>
        <dbReference type="SAM" id="SignalP"/>
    </source>
</evidence>
<organism evidence="9 10">
    <name type="scientific">Ancylobacter defluvii</name>
    <dbReference type="NCBI Taxonomy" id="1282440"/>
    <lineage>
        <taxon>Bacteria</taxon>
        <taxon>Pseudomonadati</taxon>
        <taxon>Pseudomonadota</taxon>
        <taxon>Alphaproteobacteria</taxon>
        <taxon>Hyphomicrobiales</taxon>
        <taxon>Xanthobacteraceae</taxon>
        <taxon>Ancylobacter</taxon>
    </lineage>
</organism>
<reference evidence="9" key="2">
    <citation type="submission" date="2023-01" db="EMBL/GenBank/DDBJ databases">
        <authorList>
            <person name="Sun Q."/>
            <person name="Evtushenko L."/>
        </authorList>
    </citation>
    <scope>NUCLEOTIDE SEQUENCE</scope>
    <source>
        <strain evidence="9">VKM B-2789</strain>
    </source>
</reference>
<reference evidence="9" key="1">
    <citation type="journal article" date="2014" name="Int. J. Syst. Evol. Microbiol.">
        <title>Complete genome sequence of Corynebacterium casei LMG S-19264T (=DSM 44701T), isolated from a smear-ripened cheese.</title>
        <authorList>
            <consortium name="US DOE Joint Genome Institute (JGI-PGF)"/>
            <person name="Walter F."/>
            <person name="Albersmeier A."/>
            <person name="Kalinowski J."/>
            <person name="Ruckert C."/>
        </authorList>
    </citation>
    <scope>NUCLEOTIDE SEQUENCE</scope>
    <source>
        <strain evidence="9">VKM B-2789</strain>
    </source>
</reference>
<dbReference type="InterPro" id="IPR002327">
    <property type="entry name" value="Cyt_c_1A/1B"/>
</dbReference>
<dbReference type="SUPFAM" id="SSF46626">
    <property type="entry name" value="Cytochrome c"/>
    <property type="match status" value="1"/>
</dbReference>
<keyword evidence="10" id="KW-1185">Reference proteome</keyword>
<gene>
    <name evidence="9" type="ORF">GCM10017653_27700</name>
</gene>
<evidence type="ECO:0000256" key="5">
    <source>
        <dbReference type="ARBA" id="ARBA00023004"/>
    </source>
</evidence>
<feature type="chain" id="PRO_5040786150" evidence="7">
    <location>
        <begin position="24"/>
        <end position="126"/>
    </location>
</feature>